<reference evidence="2 3" key="1">
    <citation type="submission" date="2018-04" db="EMBL/GenBank/DDBJ databases">
        <title>Camelliibacillus theae gen. nov., sp. nov., isolated from Pu'er tea.</title>
        <authorList>
            <person name="Niu L."/>
        </authorList>
    </citation>
    <scope>NUCLEOTIDE SEQUENCE [LARGE SCALE GENOMIC DNA]</scope>
    <source>
        <strain evidence="2 3">T8</strain>
    </source>
</reference>
<keyword evidence="1" id="KW-0472">Membrane</keyword>
<name>A0A2U1K4R2_9BACI</name>
<accession>A0A2U1K4R2</accession>
<feature type="transmembrane region" description="Helical" evidence="1">
    <location>
        <begin position="43"/>
        <end position="69"/>
    </location>
</feature>
<sequence>MYTYESFEKFGVFTLLRPVFVTLLIAAVILFLILIIPKARSKFLNGFSVISLSLLSIFVSAQVLFYGGIVVDELGLGGDAVATYMFLAIVVFSLLNPLLYFGRFRN</sequence>
<dbReference type="OrthoDB" id="2902278at2"/>
<evidence type="ECO:0000313" key="3">
    <source>
        <dbReference type="Proteomes" id="UP000245998"/>
    </source>
</evidence>
<proteinExistence type="predicted"/>
<evidence type="ECO:0000313" key="2">
    <source>
        <dbReference type="EMBL" id="PWA11938.1"/>
    </source>
</evidence>
<keyword evidence="1" id="KW-0812">Transmembrane</keyword>
<keyword evidence="3" id="KW-1185">Reference proteome</keyword>
<comment type="caution">
    <text evidence="2">The sequence shown here is derived from an EMBL/GenBank/DDBJ whole genome shotgun (WGS) entry which is preliminary data.</text>
</comment>
<dbReference type="RefSeq" id="WP_116554438.1">
    <property type="nucleotide sequence ID" value="NZ_QCZG01000014.1"/>
</dbReference>
<dbReference type="EMBL" id="QCZG01000014">
    <property type="protein sequence ID" value="PWA11938.1"/>
    <property type="molecule type" value="Genomic_DNA"/>
</dbReference>
<gene>
    <name evidence="2" type="ORF">DCC39_08355</name>
</gene>
<keyword evidence="1" id="KW-1133">Transmembrane helix</keyword>
<feature type="transmembrane region" description="Helical" evidence="1">
    <location>
        <begin position="15"/>
        <end position="36"/>
    </location>
</feature>
<organism evidence="2 3">
    <name type="scientific">Pueribacillus theae</name>
    <dbReference type="NCBI Taxonomy" id="2171751"/>
    <lineage>
        <taxon>Bacteria</taxon>
        <taxon>Bacillati</taxon>
        <taxon>Bacillota</taxon>
        <taxon>Bacilli</taxon>
        <taxon>Bacillales</taxon>
        <taxon>Bacillaceae</taxon>
        <taxon>Pueribacillus</taxon>
    </lineage>
</organism>
<dbReference type="Proteomes" id="UP000245998">
    <property type="component" value="Unassembled WGS sequence"/>
</dbReference>
<feature type="transmembrane region" description="Helical" evidence="1">
    <location>
        <begin position="81"/>
        <end position="101"/>
    </location>
</feature>
<dbReference type="AlphaFoldDB" id="A0A2U1K4R2"/>
<evidence type="ECO:0000256" key="1">
    <source>
        <dbReference type="SAM" id="Phobius"/>
    </source>
</evidence>
<protein>
    <submittedName>
        <fullName evidence="2">Uncharacterized protein</fullName>
    </submittedName>
</protein>